<dbReference type="AlphaFoldDB" id="A0A1I4URH6"/>
<protein>
    <submittedName>
        <fullName evidence="1">Uncharacterized protein</fullName>
    </submittedName>
</protein>
<reference evidence="2" key="1">
    <citation type="submission" date="2016-10" db="EMBL/GenBank/DDBJ databases">
        <authorList>
            <person name="Varghese N."/>
            <person name="Submissions S."/>
        </authorList>
    </citation>
    <scope>NUCLEOTIDE SEQUENCE [LARGE SCALE GENOMIC DNA]</scope>
    <source>
        <strain evidence="2">N6PO6</strain>
    </source>
</reference>
<keyword evidence="2" id="KW-1185">Reference proteome</keyword>
<sequence length="46" mass="4964">MAKNDHSTFFALRRQGLVIMLDNAQANGGNSAGLPSNAISFTLLNW</sequence>
<evidence type="ECO:0000313" key="1">
    <source>
        <dbReference type="EMBL" id="SFM91607.1"/>
    </source>
</evidence>
<name>A0A1I4URH6_9GAMM</name>
<gene>
    <name evidence="1" type="ORF">SAMN05216516_101294</name>
</gene>
<evidence type="ECO:0000313" key="2">
    <source>
        <dbReference type="Proteomes" id="UP000242222"/>
    </source>
</evidence>
<dbReference type="EMBL" id="FOVC01000001">
    <property type="protein sequence ID" value="SFM91607.1"/>
    <property type="molecule type" value="Genomic_DNA"/>
</dbReference>
<proteinExistence type="predicted"/>
<organism evidence="1 2">
    <name type="scientific">Izhakiella capsodis</name>
    <dbReference type="NCBI Taxonomy" id="1367852"/>
    <lineage>
        <taxon>Bacteria</taxon>
        <taxon>Pseudomonadati</taxon>
        <taxon>Pseudomonadota</taxon>
        <taxon>Gammaproteobacteria</taxon>
        <taxon>Enterobacterales</taxon>
        <taxon>Erwiniaceae</taxon>
        <taxon>Izhakiella</taxon>
    </lineage>
</organism>
<accession>A0A1I4URH6</accession>
<dbReference type="STRING" id="1367852.SAMN05216516_101294"/>
<dbReference type="Proteomes" id="UP000242222">
    <property type="component" value="Unassembled WGS sequence"/>
</dbReference>